<evidence type="ECO:0000259" key="6">
    <source>
        <dbReference type="Pfam" id="PF09734"/>
    </source>
</evidence>
<feature type="region of interest" description="Disordered" evidence="5">
    <location>
        <begin position="543"/>
        <end position="646"/>
    </location>
</feature>
<feature type="compositionally biased region" description="Polar residues" evidence="5">
    <location>
        <begin position="129"/>
        <end position="141"/>
    </location>
</feature>
<protein>
    <submittedName>
        <fullName evidence="8">Transcription factor tfiiic complex a box associated subunit</fullName>
    </submittedName>
</protein>
<feature type="domain" description="Transcription factor IIIC subunit Tfc1/Sfc1 triple barrel" evidence="7">
    <location>
        <begin position="28"/>
        <end position="178"/>
    </location>
</feature>
<name>A0A364NFV8_STELY</name>
<feature type="region of interest" description="Disordered" evidence="5">
    <location>
        <begin position="109"/>
        <end position="141"/>
    </location>
</feature>
<evidence type="ECO:0000256" key="3">
    <source>
        <dbReference type="ARBA" id="ARBA00023163"/>
    </source>
</evidence>
<evidence type="ECO:0000256" key="1">
    <source>
        <dbReference type="ARBA" id="ARBA00004123"/>
    </source>
</evidence>
<dbReference type="PANTHER" id="PTHR13230:SF5">
    <property type="entry name" value="GENERAL TRANSCRIPTION FACTOR 3C POLYPEPTIDE 5"/>
    <property type="match status" value="1"/>
</dbReference>
<comment type="subcellular location">
    <subcellularLocation>
        <location evidence="1">Nucleus</location>
    </subcellularLocation>
</comment>
<dbReference type="GO" id="GO:0001002">
    <property type="term" value="F:RNA polymerase III type 1 promoter sequence-specific DNA binding"/>
    <property type="evidence" value="ECO:0007669"/>
    <property type="project" value="TreeGrafter"/>
</dbReference>
<proteinExistence type="predicted"/>
<dbReference type="GO" id="GO:0001003">
    <property type="term" value="F:RNA polymerase III type 2 promoter sequence-specific DNA binding"/>
    <property type="evidence" value="ECO:0007669"/>
    <property type="project" value="TreeGrafter"/>
</dbReference>
<dbReference type="InterPro" id="IPR042536">
    <property type="entry name" value="TFIIIC_tauA_Sfc1"/>
</dbReference>
<dbReference type="GO" id="GO:0000127">
    <property type="term" value="C:transcription factor TFIIIC complex"/>
    <property type="evidence" value="ECO:0007669"/>
    <property type="project" value="InterPro"/>
</dbReference>
<evidence type="ECO:0000259" key="7">
    <source>
        <dbReference type="Pfam" id="PF17682"/>
    </source>
</evidence>
<comment type="caution">
    <text evidence="8">The sequence shown here is derived from an EMBL/GenBank/DDBJ whole genome shotgun (WGS) entry which is preliminary data.</text>
</comment>
<organism evidence="8 9">
    <name type="scientific">Stemphylium lycopersici</name>
    <name type="common">Tomato gray leaf spot disease fungus</name>
    <name type="synonym">Thyrospora lycopersici</name>
    <dbReference type="NCBI Taxonomy" id="183478"/>
    <lineage>
        <taxon>Eukaryota</taxon>
        <taxon>Fungi</taxon>
        <taxon>Dikarya</taxon>
        <taxon>Ascomycota</taxon>
        <taxon>Pezizomycotina</taxon>
        <taxon>Dothideomycetes</taxon>
        <taxon>Pleosporomycetidae</taxon>
        <taxon>Pleosporales</taxon>
        <taxon>Pleosporineae</taxon>
        <taxon>Pleosporaceae</taxon>
        <taxon>Stemphylium</taxon>
    </lineage>
</organism>
<accession>A0A364NFV8</accession>
<dbReference type="STRING" id="183478.A0A364NFV8"/>
<evidence type="ECO:0000313" key="9">
    <source>
        <dbReference type="Proteomes" id="UP000249619"/>
    </source>
</evidence>
<dbReference type="Pfam" id="PF17682">
    <property type="entry name" value="Tau95_N"/>
    <property type="match status" value="1"/>
</dbReference>
<feature type="compositionally biased region" description="Acidic residues" evidence="5">
    <location>
        <begin position="584"/>
        <end position="624"/>
    </location>
</feature>
<dbReference type="InterPro" id="IPR041499">
    <property type="entry name" value="Tfc1/Sfc1_N"/>
</dbReference>
<keyword evidence="9" id="KW-1185">Reference proteome</keyword>
<evidence type="ECO:0000256" key="2">
    <source>
        <dbReference type="ARBA" id="ARBA00023125"/>
    </source>
</evidence>
<evidence type="ECO:0000256" key="5">
    <source>
        <dbReference type="SAM" id="MobiDB-lite"/>
    </source>
</evidence>
<dbReference type="EMBL" id="QGDH01000005">
    <property type="protein sequence ID" value="RAR16117.1"/>
    <property type="molecule type" value="Genomic_DNA"/>
</dbReference>
<dbReference type="GO" id="GO:0006384">
    <property type="term" value="P:transcription initiation at RNA polymerase III promoter"/>
    <property type="evidence" value="ECO:0007669"/>
    <property type="project" value="InterPro"/>
</dbReference>
<keyword evidence="2" id="KW-0238">DNA-binding</keyword>
<evidence type="ECO:0000313" key="8">
    <source>
        <dbReference type="EMBL" id="RAR16117.1"/>
    </source>
</evidence>
<sequence>MDTEHTPASHGPGRQTQWLPIPSRAISVVEHPAIIKNVDKGITSLGGPVKLSKGLRSKLETTVNAEGDDELKKLISVSLRPDDPFAKRLLSTPVRTNNLLLKVTVPKRTGRKRKRGTTGPFLAEDGIEQNGNQASSGGAPSNTAYVDAPTIYRSLQDNASSYKVTLIGVVDETHRFRTSHNDTMVGLRDHVLPKHCRIDANKTLDLADIRADARLKDYKINTSAGANLTKSVGPSAEFLQMPIAFNYRFQQNSNVKYTDHGAVNIQRSLAYNAYTIVKPTDEHVPTGPRPGLPAERDLTPYMQSLIINIRALLLQRPIVTRQLLYNRLGWDKRTKLRQAAIYCGFFFESGPWREALVRWGVDPRKDPGYRKYQTVSFLSYIKSGTSKHRAVFDQHVMKLAKMAPEELASEHTFDGVHVSQTGNLFQFCDITDPLISKILATDDIRTTCAPTFQGWYHVGTWAKATVILKDKMNTIIGGQEPDDSIYQRIITWPELWDDKEMAARYKAEIDDREIRREKKREHQVMHNVRWAARNPRYAFEKMEADDDQERQASDGEGLEDVDVPEDMTEDPVVADAVLDADIGANDDEAEQGGEDDRDDEDDDIQDGEQDEDMYTSSDADDDNDSPVMSVRAASEGPAPFGGYYRV</sequence>
<dbReference type="GO" id="GO:0005634">
    <property type="term" value="C:nucleus"/>
    <property type="evidence" value="ECO:0007669"/>
    <property type="project" value="UniProtKB-SubCell"/>
</dbReference>
<dbReference type="Pfam" id="PF09734">
    <property type="entry name" value="Tau95"/>
    <property type="match status" value="1"/>
</dbReference>
<keyword evidence="3" id="KW-0804">Transcription</keyword>
<dbReference type="Proteomes" id="UP000249619">
    <property type="component" value="Unassembled WGS sequence"/>
</dbReference>
<dbReference type="InterPro" id="IPR040454">
    <property type="entry name" value="TF_IIIC_Tfc1/Sfc1"/>
</dbReference>
<evidence type="ECO:0000256" key="4">
    <source>
        <dbReference type="ARBA" id="ARBA00023242"/>
    </source>
</evidence>
<dbReference type="AlphaFoldDB" id="A0A364NFV8"/>
<reference evidence="9" key="1">
    <citation type="submission" date="2018-05" db="EMBL/GenBank/DDBJ databases">
        <title>Draft genome sequence of Stemphylium lycopersici strain CIDEFI 213.</title>
        <authorList>
            <person name="Medina R."/>
            <person name="Franco M.E.E."/>
            <person name="Lucentini C.G."/>
            <person name="Saparrat M.C.N."/>
            <person name="Balatti P.A."/>
        </authorList>
    </citation>
    <scope>NUCLEOTIDE SEQUENCE [LARGE SCALE GENOMIC DNA]</scope>
    <source>
        <strain evidence="9">CIDEFI 213</strain>
    </source>
</reference>
<dbReference type="PANTHER" id="PTHR13230">
    <property type="entry name" value="GENERAL TRANSCRIPTION FACTOR IIIC, POLYPEPTIDE 5"/>
    <property type="match status" value="1"/>
</dbReference>
<feature type="compositionally biased region" description="Acidic residues" evidence="5">
    <location>
        <begin position="556"/>
        <end position="569"/>
    </location>
</feature>
<dbReference type="Gene3D" id="3.30.200.160">
    <property type="entry name" value="TFIIIC, subcomplex tauA, subunit Sfc1, barrel domain"/>
    <property type="match status" value="1"/>
</dbReference>
<feature type="domain" description="Transcription factor IIIC subunit 5 HTH" evidence="6">
    <location>
        <begin position="234"/>
        <end position="377"/>
    </location>
</feature>
<gene>
    <name evidence="8" type="ORF">DDE83_000474</name>
</gene>
<dbReference type="InterPro" id="IPR019136">
    <property type="entry name" value="TF_IIIC_su-5_HTH"/>
</dbReference>
<keyword evidence="4" id="KW-0539">Nucleus</keyword>